<dbReference type="PANTHER" id="PTHR34473:SF2">
    <property type="entry name" value="UPF0699 TRANSMEMBRANE PROTEIN YDBT"/>
    <property type="match status" value="1"/>
</dbReference>
<gene>
    <name evidence="3" type="ORF">ACEN37_03160</name>
    <name evidence="4" type="ORF">FEZ48_02425</name>
</gene>
<feature type="transmembrane region" description="Helical" evidence="1">
    <location>
        <begin position="48"/>
        <end position="68"/>
    </location>
</feature>
<dbReference type="AlphaFoldDB" id="A0A5R9C756"/>
<dbReference type="EMBL" id="JBGQQK010000006">
    <property type="protein sequence ID" value="MFL2102246.1"/>
    <property type="molecule type" value="Genomic_DNA"/>
</dbReference>
<reference evidence="4 5" key="1">
    <citation type="submission" date="2019-05" db="EMBL/GenBank/DDBJ databases">
        <title>The metagenome of a microbial culture collection derived from dairy environment covers the genomic content of the human microbiome.</title>
        <authorList>
            <person name="Roder T."/>
            <person name="Wuthrich D."/>
            <person name="Sattari Z."/>
            <person name="Von Ah U."/>
            <person name="Bar C."/>
            <person name="Ronchi F."/>
            <person name="Macpherson A.J."/>
            <person name="Ganal-Vonarburg S.C."/>
            <person name="Bruggmann R."/>
            <person name="Vergeres G."/>
        </authorList>
    </citation>
    <scope>NUCLEOTIDE SEQUENCE [LARGE SCALE GENOMIC DNA]</scope>
    <source>
        <strain evidence="4 5">FAM 24235</strain>
    </source>
</reference>
<dbReference type="STRING" id="191770.SAMN04488013_11434"/>
<protein>
    <submittedName>
        <fullName evidence="3">PH domain-containing protein</fullName>
    </submittedName>
</protein>
<proteinExistence type="predicted"/>
<dbReference type="OrthoDB" id="1750577at2"/>
<feature type="transmembrane region" description="Helical" evidence="1">
    <location>
        <begin position="23"/>
        <end position="42"/>
    </location>
</feature>
<dbReference type="RefSeq" id="WP_087057687.1">
    <property type="nucleotide sequence ID" value="NZ_BKBH01000072.1"/>
</dbReference>
<feature type="domain" description="YdbS-like PH" evidence="2">
    <location>
        <begin position="74"/>
        <end position="149"/>
    </location>
</feature>
<dbReference type="EMBL" id="VBTE01000004">
    <property type="protein sequence ID" value="TLQ09025.1"/>
    <property type="molecule type" value="Genomic_DNA"/>
</dbReference>
<evidence type="ECO:0000256" key="1">
    <source>
        <dbReference type="SAM" id="Phobius"/>
    </source>
</evidence>
<dbReference type="InterPro" id="IPR005182">
    <property type="entry name" value="YdbS-like_PH"/>
</dbReference>
<dbReference type="Proteomes" id="UP001625374">
    <property type="component" value="Unassembled WGS sequence"/>
</dbReference>
<comment type="caution">
    <text evidence="4">The sequence shown here is derived from an EMBL/GenBank/DDBJ whole genome shotgun (WGS) entry which is preliminary data.</text>
</comment>
<keyword evidence="6" id="KW-1185">Reference proteome</keyword>
<evidence type="ECO:0000259" key="2">
    <source>
        <dbReference type="Pfam" id="PF03703"/>
    </source>
</evidence>
<evidence type="ECO:0000313" key="5">
    <source>
        <dbReference type="Proteomes" id="UP000307201"/>
    </source>
</evidence>
<keyword evidence="1" id="KW-0812">Transmembrane</keyword>
<evidence type="ECO:0000313" key="6">
    <source>
        <dbReference type="Proteomes" id="UP001625374"/>
    </source>
</evidence>
<sequence length="160" mass="18577">MEQNPPSKQLDPIVIKYDKAESLVSSLFSLIICSILIVITLWLNWPTWLIPIYILLLILITCIDYFILPALRLRSIRYEVHASYLEIMKGIFFKNREIIPIERIQHVKIAEGPLSRMYDVRDIKVYTAGTSHDIPLLLTEEAIALHDQIFNQIKEVDSDV</sequence>
<evidence type="ECO:0000313" key="3">
    <source>
        <dbReference type="EMBL" id="MFL2102246.1"/>
    </source>
</evidence>
<keyword evidence="1" id="KW-0472">Membrane</keyword>
<name>A0A5R9C756_9LACT</name>
<evidence type="ECO:0000313" key="4">
    <source>
        <dbReference type="EMBL" id="TLQ09025.1"/>
    </source>
</evidence>
<organism evidence="4 5">
    <name type="scientific">Marinilactibacillus psychrotolerans</name>
    <dbReference type="NCBI Taxonomy" id="191770"/>
    <lineage>
        <taxon>Bacteria</taxon>
        <taxon>Bacillati</taxon>
        <taxon>Bacillota</taxon>
        <taxon>Bacilli</taxon>
        <taxon>Lactobacillales</taxon>
        <taxon>Carnobacteriaceae</taxon>
        <taxon>Marinilactibacillus</taxon>
    </lineage>
</organism>
<reference evidence="3 6" key="2">
    <citation type="submission" date="2024-08" db="EMBL/GenBank/DDBJ databases">
        <authorList>
            <person name="Arias E."/>
        </authorList>
    </citation>
    <scope>NUCLEOTIDE SEQUENCE [LARGE SCALE GENOMIC DNA]</scope>
    <source>
        <strain evidence="3 6">FAM 24106</strain>
    </source>
</reference>
<dbReference type="PANTHER" id="PTHR34473">
    <property type="entry name" value="UPF0699 TRANSMEMBRANE PROTEIN YDBS"/>
    <property type="match status" value="1"/>
</dbReference>
<dbReference type="Pfam" id="PF03703">
    <property type="entry name" value="bPH_2"/>
    <property type="match status" value="1"/>
</dbReference>
<keyword evidence="1" id="KW-1133">Transmembrane helix</keyword>
<accession>A0A5R9C756</accession>
<dbReference type="Proteomes" id="UP000307201">
    <property type="component" value="Unassembled WGS sequence"/>
</dbReference>